<dbReference type="PANTHER" id="PTHR44196">
    <property type="entry name" value="DEHYDROGENASE/REDUCTASE SDR FAMILY MEMBER 7B"/>
    <property type="match status" value="1"/>
</dbReference>
<keyword evidence="2" id="KW-0560">Oxidoreductase</keyword>
<dbReference type="InterPro" id="IPR036291">
    <property type="entry name" value="NAD(P)-bd_dom_sf"/>
</dbReference>
<dbReference type="EMBL" id="JALKFT010000005">
    <property type="protein sequence ID" value="MCK9875642.1"/>
    <property type="molecule type" value="Genomic_DNA"/>
</dbReference>
<dbReference type="Pfam" id="PF00106">
    <property type="entry name" value="adh_short"/>
    <property type="match status" value="1"/>
</dbReference>
<dbReference type="PRINTS" id="PR00080">
    <property type="entry name" value="SDRFAMILY"/>
</dbReference>
<proteinExistence type="inferred from homology"/>
<evidence type="ECO:0000256" key="1">
    <source>
        <dbReference type="ARBA" id="ARBA00006484"/>
    </source>
</evidence>
<evidence type="ECO:0000313" key="4">
    <source>
        <dbReference type="EMBL" id="MCK9875642.1"/>
    </source>
</evidence>
<dbReference type="Proteomes" id="UP001201873">
    <property type="component" value="Unassembled WGS sequence"/>
</dbReference>
<accession>A0ABT0JVR5</accession>
<dbReference type="PRINTS" id="PR00081">
    <property type="entry name" value="GDHRDH"/>
</dbReference>
<comment type="caution">
    <text evidence="4">The sequence shown here is derived from an EMBL/GenBank/DDBJ whole genome shotgun (WGS) entry which is preliminary data.</text>
</comment>
<sequence>MAAHAELQMSTALITGASSGIGAAFAEAYAARGARLVLAAPGEPRLREVAERLRREHGVDVHTVAVDLAEESGPDTLAKAVAEIGLDIDILVNNAGFGSRGPYHEIAAERDHRQVMLNVVAVERVAHLFLPGMVARGGGTIINTSSTSGFQAVPYMAVYGGSKAFVLHFSIALWAEYRRHGVRVLALCPGPTDTGFFEALGSRMSAGGRVRTTDEVVAAAFRALDRGQAYVIDGRLNYLTSNASRLLPRGFVAQVTERVLRRGSMAMVRSARAPRPRRLLGRRTAS</sequence>
<dbReference type="InterPro" id="IPR002347">
    <property type="entry name" value="SDR_fam"/>
</dbReference>
<evidence type="ECO:0000313" key="5">
    <source>
        <dbReference type="Proteomes" id="UP001201873"/>
    </source>
</evidence>
<dbReference type="CDD" id="cd05233">
    <property type="entry name" value="SDR_c"/>
    <property type="match status" value="1"/>
</dbReference>
<dbReference type="SUPFAM" id="SSF51735">
    <property type="entry name" value="NAD(P)-binding Rossmann-fold domains"/>
    <property type="match status" value="1"/>
</dbReference>
<dbReference type="Gene3D" id="3.40.50.720">
    <property type="entry name" value="NAD(P)-binding Rossmann-like Domain"/>
    <property type="match status" value="1"/>
</dbReference>
<keyword evidence="5" id="KW-1185">Reference proteome</keyword>
<reference evidence="4 5" key="1">
    <citation type="submission" date="2022-04" db="EMBL/GenBank/DDBJ databases">
        <title>Genome diversity in the genus Frankia.</title>
        <authorList>
            <person name="Carlos-Shanley C."/>
            <person name="Hahn D."/>
        </authorList>
    </citation>
    <scope>NUCLEOTIDE SEQUENCE [LARGE SCALE GENOMIC DNA]</scope>
    <source>
        <strain evidence="4 5">Ag45/Mut15</strain>
    </source>
</reference>
<protein>
    <submittedName>
        <fullName evidence="4">SDR family oxidoreductase</fullName>
    </submittedName>
</protein>
<gene>
    <name evidence="4" type="ORF">MXD59_07635</name>
</gene>
<dbReference type="PANTHER" id="PTHR44196:SF2">
    <property type="entry name" value="SHORT-CHAIN DEHYDROGENASE-RELATED"/>
    <property type="match status" value="1"/>
</dbReference>
<evidence type="ECO:0000256" key="2">
    <source>
        <dbReference type="ARBA" id="ARBA00023002"/>
    </source>
</evidence>
<evidence type="ECO:0000256" key="3">
    <source>
        <dbReference type="RuleBase" id="RU000363"/>
    </source>
</evidence>
<organism evidence="4 5">
    <name type="scientific">Frankia umida</name>
    <dbReference type="NCBI Taxonomy" id="573489"/>
    <lineage>
        <taxon>Bacteria</taxon>
        <taxon>Bacillati</taxon>
        <taxon>Actinomycetota</taxon>
        <taxon>Actinomycetes</taxon>
        <taxon>Frankiales</taxon>
        <taxon>Frankiaceae</taxon>
        <taxon>Frankia</taxon>
    </lineage>
</organism>
<comment type="similarity">
    <text evidence="1 3">Belongs to the short-chain dehydrogenases/reductases (SDR) family.</text>
</comment>
<name>A0ABT0JVR5_9ACTN</name>
<dbReference type="PIRSF" id="PIRSF000126">
    <property type="entry name" value="11-beta-HSD1"/>
    <property type="match status" value="1"/>
</dbReference>